<keyword evidence="6" id="KW-1185">Reference proteome</keyword>
<dbReference type="InterPro" id="IPR036388">
    <property type="entry name" value="WH-like_DNA-bd_sf"/>
</dbReference>
<gene>
    <name evidence="5" type="ORF">Drose_16760</name>
</gene>
<evidence type="ECO:0000259" key="4">
    <source>
        <dbReference type="PROSITE" id="PS50949"/>
    </source>
</evidence>
<dbReference type="InterPro" id="IPR036390">
    <property type="entry name" value="WH_DNA-bd_sf"/>
</dbReference>
<proteinExistence type="predicted"/>
<reference evidence="5" key="1">
    <citation type="submission" date="2021-04" db="EMBL/GenBank/DDBJ databases">
        <title>Biosynthetic gene clusters of Dactylosporangioum roseum.</title>
        <authorList>
            <person name="Hartkoorn R.C."/>
            <person name="Beaudoing E."/>
            <person name="Hot D."/>
            <person name="Moureu S."/>
        </authorList>
    </citation>
    <scope>NUCLEOTIDE SEQUENCE</scope>
    <source>
        <strain evidence="5">NRRL B-16295</strain>
    </source>
</reference>
<evidence type="ECO:0000313" key="5">
    <source>
        <dbReference type="EMBL" id="UWZ39719.1"/>
    </source>
</evidence>
<dbReference type="PRINTS" id="PR00035">
    <property type="entry name" value="HTHGNTR"/>
</dbReference>
<dbReference type="EMBL" id="CP073721">
    <property type="protein sequence ID" value="UWZ39719.1"/>
    <property type="molecule type" value="Genomic_DNA"/>
</dbReference>
<dbReference type="PANTHER" id="PTHR43537:SF24">
    <property type="entry name" value="GLUCONATE OPERON TRANSCRIPTIONAL REPRESSOR"/>
    <property type="match status" value="1"/>
</dbReference>
<dbReference type="InterPro" id="IPR000524">
    <property type="entry name" value="Tscrpt_reg_HTH_GntR"/>
</dbReference>
<keyword evidence="2" id="KW-0238">DNA-binding</keyword>
<dbReference type="PANTHER" id="PTHR43537">
    <property type="entry name" value="TRANSCRIPTIONAL REGULATOR, GNTR FAMILY"/>
    <property type="match status" value="1"/>
</dbReference>
<dbReference type="SUPFAM" id="SSF46785">
    <property type="entry name" value="Winged helix' DNA-binding domain"/>
    <property type="match status" value="1"/>
</dbReference>
<feature type="domain" description="HTH gntR-type" evidence="4">
    <location>
        <begin position="18"/>
        <end position="85"/>
    </location>
</feature>
<dbReference type="RefSeq" id="WP_260729148.1">
    <property type="nucleotide sequence ID" value="NZ_BAAABS010000028.1"/>
</dbReference>
<accession>A0ABY5ZHI0</accession>
<dbReference type="Gene3D" id="1.20.120.530">
    <property type="entry name" value="GntR ligand-binding domain-like"/>
    <property type="match status" value="1"/>
</dbReference>
<keyword evidence="3" id="KW-0804">Transcription</keyword>
<dbReference type="SUPFAM" id="SSF48008">
    <property type="entry name" value="GntR ligand-binding domain-like"/>
    <property type="match status" value="1"/>
</dbReference>
<organism evidence="5 6">
    <name type="scientific">Dactylosporangium roseum</name>
    <dbReference type="NCBI Taxonomy" id="47989"/>
    <lineage>
        <taxon>Bacteria</taxon>
        <taxon>Bacillati</taxon>
        <taxon>Actinomycetota</taxon>
        <taxon>Actinomycetes</taxon>
        <taxon>Micromonosporales</taxon>
        <taxon>Micromonosporaceae</taxon>
        <taxon>Dactylosporangium</taxon>
    </lineage>
</organism>
<dbReference type="PROSITE" id="PS50949">
    <property type="entry name" value="HTH_GNTR"/>
    <property type="match status" value="1"/>
</dbReference>
<dbReference type="SMART" id="SM00895">
    <property type="entry name" value="FCD"/>
    <property type="match status" value="1"/>
</dbReference>
<keyword evidence="1" id="KW-0805">Transcription regulation</keyword>
<evidence type="ECO:0000256" key="2">
    <source>
        <dbReference type="ARBA" id="ARBA00023125"/>
    </source>
</evidence>
<dbReference type="CDD" id="cd07377">
    <property type="entry name" value="WHTH_GntR"/>
    <property type="match status" value="1"/>
</dbReference>
<evidence type="ECO:0000313" key="6">
    <source>
        <dbReference type="Proteomes" id="UP001058271"/>
    </source>
</evidence>
<evidence type="ECO:0000256" key="1">
    <source>
        <dbReference type="ARBA" id="ARBA00023015"/>
    </source>
</evidence>
<sequence>MASTEPFRVHQQLVGARRNARSVVFEELRRMITSGELEPDTPLSETRLAKHFAVSRTPVREALKELQAEGLVEIRAQVGTFVSRPSLQHVDEMVIVTGLLESKAAGLTAANPSDELLGLMAENLRDSEEAASRGDADAYALLVPRFHDLILSGSGNSTLRRLHKLLANQLAYPSLVRSSLHQPGRLPKSVAEHRSIYEAICAHDVERAEREMTSHVQFSHENTMRALRDADREITGDLPRAESRLS</sequence>
<dbReference type="Proteomes" id="UP001058271">
    <property type="component" value="Chromosome"/>
</dbReference>
<dbReference type="Pfam" id="PF00392">
    <property type="entry name" value="GntR"/>
    <property type="match status" value="1"/>
</dbReference>
<dbReference type="InterPro" id="IPR008920">
    <property type="entry name" value="TF_FadR/GntR_C"/>
</dbReference>
<dbReference type="Gene3D" id="1.10.10.10">
    <property type="entry name" value="Winged helix-like DNA-binding domain superfamily/Winged helix DNA-binding domain"/>
    <property type="match status" value="1"/>
</dbReference>
<evidence type="ECO:0000256" key="3">
    <source>
        <dbReference type="ARBA" id="ARBA00023163"/>
    </source>
</evidence>
<dbReference type="Pfam" id="PF07729">
    <property type="entry name" value="FCD"/>
    <property type="match status" value="1"/>
</dbReference>
<name>A0ABY5ZHI0_9ACTN</name>
<dbReference type="InterPro" id="IPR011711">
    <property type="entry name" value="GntR_C"/>
</dbReference>
<dbReference type="SMART" id="SM00345">
    <property type="entry name" value="HTH_GNTR"/>
    <property type="match status" value="1"/>
</dbReference>
<protein>
    <submittedName>
        <fullName evidence="5">GntR family transcriptional regulator</fullName>
    </submittedName>
</protein>